<dbReference type="SFLD" id="SFLDS00029">
    <property type="entry name" value="Radical_SAM"/>
    <property type="match status" value="1"/>
</dbReference>
<sequence>MGQIPVQLTEFDHQGLVEKTRRDCACFYDRLRWITPADALRFEHERRELLDALSPQALFAFNGTKPYIRRLSPGCRLCGEGSWSCLFINNICNARCFYCPSEQQAVDEPGTNTLTFRHPEDYADYLEYFGFKGASISGGEPFLTFDRTLAFAREIKRRFQERIYLWLYTNGILATPDMLARLRDAGLDEIRYNIGAAGFSLEHVQQAVGVIPHVTIEIPAVPERLDLLIRLIPEMRDRGVDFLNLHQIRCTAFNHSRLASRGYTFVHGPFTGVAESEITALKLLVCAANQGIDLGVNYCSLIYRHRFQTRAFRRSWARHLKKNHEDVTDTGMIRSMSQAADPDLLQRIQEACAAGKCDGASFLKKQDRLFFSRTVMDLMDGVCRDLRVSYHLPSIHPAVTYRNAFKEIRLDSGKTVVLERSPATPEIELSPEEAAAFRVLTAANAAFPEDLDGLFRLFPGIGRTSAAEERWKTILQAERIRSGLLEYY</sequence>
<dbReference type="Gene3D" id="3.20.20.70">
    <property type="entry name" value="Aldolase class I"/>
    <property type="match status" value="1"/>
</dbReference>
<evidence type="ECO:0000256" key="2">
    <source>
        <dbReference type="ARBA" id="ARBA00022723"/>
    </source>
</evidence>
<evidence type="ECO:0000256" key="3">
    <source>
        <dbReference type="ARBA" id="ARBA00023004"/>
    </source>
</evidence>
<name>A0A485M7N1_9ZZZZ</name>
<reference evidence="6" key="1">
    <citation type="submission" date="2019-03" db="EMBL/GenBank/DDBJ databases">
        <authorList>
            <person name="Hao L."/>
        </authorList>
    </citation>
    <scope>NUCLEOTIDE SEQUENCE</scope>
</reference>
<dbReference type="AlphaFoldDB" id="A0A485M7N1"/>
<accession>A0A485M7N1</accession>
<dbReference type="EMBL" id="CAADRM010000164">
    <property type="protein sequence ID" value="VFU19047.1"/>
    <property type="molecule type" value="Genomic_DNA"/>
</dbReference>
<dbReference type="InterPro" id="IPR013785">
    <property type="entry name" value="Aldolase_TIM"/>
</dbReference>
<dbReference type="PANTHER" id="PTHR43288">
    <property type="entry name" value="BIOTIN SYNTHASE-RELATED PROTEIN, RADICAL SAM SUPERFAMILY"/>
    <property type="match status" value="1"/>
</dbReference>
<evidence type="ECO:0000259" key="5">
    <source>
        <dbReference type="PROSITE" id="PS51918"/>
    </source>
</evidence>
<dbReference type="InterPro" id="IPR040087">
    <property type="entry name" value="MJ0021-like"/>
</dbReference>
<dbReference type="GO" id="GO:0003824">
    <property type="term" value="F:catalytic activity"/>
    <property type="evidence" value="ECO:0007669"/>
    <property type="project" value="InterPro"/>
</dbReference>
<keyword evidence="1" id="KW-0949">S-adenosyl-L-methionine</keyword>
<dbReference type="InterPro" id="IPR007197">
    <property type="entry name" value="rSAM"/>
</dbReference>
<dbReference type="CDD" id="cd01335">
    <property type="entry name" value="Radical_SAM"/>
    <property type="match status" value="1"/>
</dbReference>
<dbReference type="GO" id="GO:0046872">
    <property type="term" value="F:metal ion binding"/>
    <property type="evidence" value="ECO:0007669"/>
    <property type="project" value="UniProtKB-KW"/>
</dbReference>
<evidence type="ECO:0000256" key="4">
    <source>
        <dbReference type="ARBA" id="ARBA00023014"/>
    </source>
</evidence>
<protein>
    <recommendedName>
        <fullName evidence="5">Radical SAM core domain-containing protein</fullName>
    </recommendedName>
</protein>
<keyword evidence="4" id="KW-0411">Iron-sulfur</keyword>
<dbReference type="GO" id="GO:0051536">
    <property type="term" value="F:iron-sulfur cluster binding"/>
    <property type="evidence" value="ECO:0007669"/>
    <property type="project" value="UniProtKB-KW"/>
</dbReference>
<organism evidence="6">
    <name type="scientific">anaerobic digester metagenome</name>
    <dbReference type="NCBI Taxonomy" id="1263854"/>
    <lineage>
        <taxon>unclassified sequences</taxon>
        <taxon>metagenomes</taxon>
        <taxon>ecological metagenomes</taxon>
    </lineage>
</organism>
<dbReference type="PROSITE" id="PS51918">
    <property type="entry name" value="RADICAL_SAM"/>
    <property type="match status" value="1"/>
</dbReference>
<dbReference type="SFLD" id="SFLDG01108">
    <property type="entry name" value="Uncharacterised_Radical_SAM_Su"/>
    <property type="match status" value="1"/>
</dbReference>
<dbReference type="SUPFAM" id="SSF102114">
    <property type="entry name" value="Radical SAM enzymes"/>
    <property type="match status" value="1"/>
</dbReference>
<dbReference type="InterPro" id="IPR058240">
    <property type="entry name" value="rSAM_sf"/>
</dbReference>
<evidence type="ECO:0000313" key="6">
    <source>
        <dbReference type="EMBL" id="VFU19047.1"/>
    </source>
</evidence>
<keyword evidence="2" id="KW-0479">Metal-binding</keyword>
<dbReference type="Pfam" id="PF04055">
    <property type="entry name" value="Radical_SAM"/>
    <property type="match status" value="1"/>
</dbReference>
<evidence type="ECO:0000256" key="1">
    <source>
        <dbReference type="ARBA" id="ARBA00022691"/>
    </source>
</evidence>
<gene>
    <name evidence="6" type="ORF">SCFA_950028</name>
</gene>
<keyword evidence="3" id="KW-0408">Iron</keyword>
<dbReference type="PANTHER" id="PTHR43288:SF1">
    <property type="entry name" value="GLYCYL-RADICAL ENZYME ACTIVATING ENZYME MJ0021-RELATED"/>
    <property type="match status" value="1"/>
</dbReference>
<proteinExistence type="predicted"/>
<feature type="domain" description="Radical SAM core" evidence="5">
    <location>
        <begin position="77"/>
        <end position="293"/>
    </location>
</feature>